<dbReference type="RefSeq" id="YP_009834357.1">
    <property type="nucleotide sequence ID" value="NC_048673.1"/>
</dbReference>
<name>A0A223LEP3_9CAUD</name>
<proteinExistence type="predicted"/>
<reference evidence="1 2" key="1">
    <citation type="submission" date="2017-07" db="EMBL/GenBank/DDBJ databases">
        <title>In vitro design and evaluation of phage cocktails against multidrug-resistant Aeromonas salmonicida.</title>
        <authorList>
            <person name="Chen L."/>
            <person name="Yuan S."/>
            <person name="Ma Y."/>
        </authorList>
    </citation>
    <scope>NUCLEOTIDE SEQUENCE [LARGE SCALE GENOMIC DNA]</scope>
</reference>
<dbReference type="KEGG" id="vg:55604424"/>
<accession>A0A223LEP3</accession>
<sequence length="95" mass="11537">MNKYRFKSENHKQEFLNSSWDFEDEMEFNYNESICKFLDMEGIDEFYVDETEDHQYCILIEDDDGNFGIAEVIHIGKPLLFHFYPEDVHHYLEVV</sequence>
<dbReference type="EMBL" id="MF448340">
    <property type="protein sequence ID" value="ASU00495.1"/>
    <property type="molecule type" value="Genomic_DNA"/>
</dbReference>
<keyword evidence="2" id="KW-1185">Reference proteome</keyword>
<evidence type="ECO:0000313" key="1">
    <source>
        <dbReference type="EMBL" id="ASU00495.1"/>
    </source>
</evidence>
<protein>
    <submittedName>
        <fullName evidence="1">Uncharacterized protein</fullName>
    </submittedName>
</protein>
<evidence type="ECO:0000313" key="2">
    <source>
        <dbReference type="Proteomes" id="UP000226092"/>
    </source>
</evidence>
<organism evidence="1 2">
    <name type="scientific">Aeromonas phage AS-zj</name>
    <dbReference type="NCBI Taxonomy" id="2024208"/>
    <lineage>
        <taxon>Viruses</taxon>
        <taxon>Duplodnaviria</taxon>
        <taxon>Heunggongvirae</taxon>
        <taxon>Uroviricota</taxon>
        <taxon>Caudoviricetes</taxon>
        <taxon>Pantevenvirales</taxon>
        <taxon>Straboviridae</taxon>
        <taxon>Emmerichvirinae</taxon>
        <taxon>Ceceduovirus</taxon>
        <taxon>Ceceduovirus aszj</taxon>
    </lineage>
</organism>
<dbReference type="GeneID" id="55604424"/>
<dbReference type="Proteomes" id="UP000226092">
    <property type="component" value="Segment"/>
</dbReference>